<dbReference type="SUPFAM" id="SSF51735">
    <property type="entry name" value="NAD(P)-binding Rossmann-fold domains"/>
    <property type="match status" value="1"/>
</dbReference>
<feature type="active site" description="Proton donor" evidence="12">
    <location>
        <position position="220"/>
    </location>
</feature>
<keyword evidence="8 14" id="KW-0560">Oxidoreductase</keyword>
<comment type="similarity">
    <text evidence="3 15">Belongs to the homoserine dehydrogenase family.</text>
</comment>
<evidence type="ECO:0000256" key="2">
    <source>
        <dbReference type="ARBA" id="ARBA00005062"/>
    </source>
</evidence>
<name>A0A326UCM1_THEHA</name>
<dbReference type="InterPro" id="IPR019811">
    <property type="entry name" value="HDH_CS"/>
</dbReference>
<dbReference type="InterPro" id="IPR005106">
    <property type="entry name" value="Asp/hSer_DH_NAD-bd"/>
</dbReference>
<dbReference type="EC" id="1.1.1.3" evidence="4 14"/>
<feature type="domain" description="Aspartate/homoserine dehydrogenase NAD-binding" evidence="17">
    <location>
        <begin position="10"/>
        <end position="145"/>
    </location>
</feature>
<evidence type="ECO:0000256" key="8">
    <source>
        <dbReference type="ARBA" id="ARBA00023002"/>
    </source>
</evidence>
<evidence type="ECO:0000313" key="19">
    <source>
        <dbReference type="Proteomes" id="UP000248806"/>
    </source>
</evidence>
<dbReference type="Proteomes" id="UP000248806">
    <property type="component" value="Unassembled WGS sequence"/>
</dbReference>
<sequence>MKVYNLALIGFGHVGKALVRHLLLKREELRDRYGIEWRLTGVATRRMGWLADPAGLDADALLAGQLPSPPHALQNVEQWLEAAQANVLFELSSTNPHSGQPAIDYIRSGLEHGAHVITANKGPIVHAYQELRDLAKKKGKKFLFEGTVMAGAPLFSLYQYTLPATSVTRFRGLLNSTANVIIAEMEQGRSFDEALRQAQKLGIAETDPSLDVDGWDAAVKVCAIATVLMNVPLRIDEVQREGIRNLTPEQVKTAKAAGKPYKLVAQLERTPSAIVASVRPEQLNSDDPLAAVSPASMLVHLETDLVPGLMITLHLPEEERAGPDATAYDVMADMIRAISGEEVGSH</sequence>
<gene>
    <name evidence="18" type="ORF">EI42_00536</name>
</gene>
<dbReference type="EMBL" id="QKUF01000001">
    <property type="protein sequence ID" value="PZW36362.1"/>
    <property type="molecule type" value="Genomic_DNA"/>
</dbReference>
<dbReference type="Pfam" id="PF00742">
    <property type="entry name" value="Homoserine_dh"/>
    <property type="match status" value="1"/>
</dbReference>
<keyword evidence="6 14" id="KW-0028">Amino-acid biosynthesis</keyword>
<comment type="pathway">
    <text evidence="1 14">Amino-acid biosynthesis; L-threonine biosynthesis; L-threonine from L-aspartate: step 3/5.</text>
</comment>
<dbReference type="UniPathway" id="UPA00051">
    <property type="reaction ID" value="UER00465"/>
</dbReference>
<comment type="caution">
    <text evidence="18">The sequence shown here is derived from an EMBL/GenBank/DDBJ whole genome shotgun (WGS) entry which is preliminary data.</text>
</comment>
<evidence type="ECO:0000256" key="6">
    <source>
        <dbReference type="ARBA" id="ARBA00022605"/>
    </source>
</evidence>
<evidence type="ECO:0000256" key="13">
    <source>
        <dbReference type="PIRSR" id="PIRSR036497-2"/>
    </source>
</evidence>
<organism evidence="18 19">
    <name type="scientific">Thermosporothrix hazakensis</name>
    <dbReference type="NCBI Taxonomy" id="644383"/>
    <lineage>
        <taxon>Bacteria</taxon>
        <taxon>Bacillati</taxon>
        <taxon>Chloroflexota</taxon>
        <taxon>Ktedonobacteria</taxon>
        <taxon>Ktedonobacterales</taxon>
        <taxon>Thermosporotrichaceae</taxon>
        <taxon>Thermosporothrix</taxon>
    </lineage>
</organism>
<evidence type="ECO:0000256" key="9">
    <source>
        <dbReference type="ARBA" id="ARBA00023053"/>
    </source>
</evidence>
<keyword evidence="9" id="KW-0915">Sodium</keyword>
<evidence type="ECO:0000259" key="16">
    <source>
        <dbReference type="Pfam" id="PF00742"/>
    </source>
</evidence>
<dbReference type="InterPro" id="IPR036291">
    <property type="entry name" value="NAD(P)-bd_dom_sf"/>
</dbReference>
<keyword evidence="7 14" id="KW-0791">Threonine biosynthesis</keyword>
<dbReference type="GO" id="GO:0050661">
    <property type="term" value="F:NADP binding"/>
    <property type="evidence" value="ECO:0007669"/>
    <property type="project" value="InterPro"/>
</dbReference>
<keyword evidence="10 14" id="KW-0486">Methionine biosynthesis</keyword>
<evidence type="ECO:0000256" key="1">
    <source>
        <dbReference type="ARBA" id="ARBA00005056"/>
    </source>
</evidence>
<evidence type="ECO:0000256" key="4">
    <source>
        <dbReference type="ARBA" id="ARBA00013213"/>
    </source>
</evidence>
<dbReference type="SUPFAM" id="SSF55347">
    <property type="entry name" value="Glyceraldehyde-3-phosphate dehydrogenase-like, C-terminal domain"/>
    <property type="match status" value="1"/>
</dbReference>
<dbReference type="GO" id="GO:0004412">
    <property type="term" value="F:homoserine dehydrogenase activity"/>
    <property type="evidence" value="ECO:0007669"/>
    <property type="project" value="UniProtKB-EC"/>
</dbReference>
<feature type="binding site" evidence="13">
    <location>
        <begin position="10"/>
        <end position="15"/>
    </location>
    <ligand>
        <name>NADP(+)</name>
        <dbReference type="ChEBI" id="CHEBI:58349"/>
    </ligand>
</feature>
<proteinExistence type="inferred from homology"/>
<dbReference type="RefSeq" id="WP_170142302.1">
    <property type="nucleotide sequence ID" value="NZ_BIFX01000001.1"/>
</dbReference>
<keyword evidence="13 14" id="KW-0521">NADP</keyword>
<comment type="pathway">
    <text evidence="2 14">Amino-acid biosynthesis; L-methionine biosynthesis via de novo pathway; L-homoserine from L-aspartate: step 3/3.</text>
</comment>
<accession>A0A326UCM1</accession>
<dbReference type="InterPro" id="IPR022697">
    <property type="entry name" value="HDH_short"/>
</dbReference>
<reference evidence="18 19" key="1">
    <citation type="submission" date="2018-06" db="EMBL/GenBank/DDBJ databases">
        <title>Genomic Encyclopedia of Archaeal and Bacterial Type Strains, Phase II (KMG-II): from individual species to whole genera.</title>
        <authorList>
            <person name="Goeker M."/>
        </authorList>
    </citation>
    <scope>NUCLEOTIDE SEQUENCE [LARGE SCALE GENOMIC DNA]</scope>
    <source>
        <strain evidence="18 19">ATCC BAA-1881</strain>
    </source>
</reference>
<dbReference type="Pfam" id="PF03447">
    <property type="entry name" value="NAD_binding_3"/>
    <property type="match status" value="1"/>
</dbReference>
<feature type="domain" description="Homoserine dehydrogenase catalytic" evidence="16">
    <location>
        <begin position="153"/>
        <end position="335"/>
    </location>
</feature>
<dbReference type="PROSITE" id="PS01042">
    <property type="entry name" value="HOMOSER_DHGENASE"/>
    <property type="match status" value="1"/>
</dbReference>
<evidence type="ECO:0000256" key="11">
    <source>
        <dbReference type="ARBA" id="ARBA00048841"/>
    </source>
</evidence>
<dbReference type="PANTHER" id="PTHR43331:SF1">
    <property type="entry name" value="HOMOSERINE DEHYDROGENASE"/>
    <property type="match status" value="1"/>
</dbReference>
<dbReference type="Gene3D" id="3.30.360.10">
    <property type="entry name" value="Dihydrodipicolinate Reductase, domain 2"/>
    <property type="match status" value="1"/>
</dbReference>
<evidence type="ECO:0000256" key="7">
    <source>
        <dbReference type="ARBA" id="ARBA00022697"/>
    </source>
</evidence>
<dbReference type="FunFam" id="3.30.360.10:FF:000005">
    <property type="entry name" value="Homoserine dehydrogenase"/>
    <property type="match status" value="1"/>
</dbReference>
<evidence type="ECO:0000256" key="12">
    <source>
        <dbReference type="PIRSR" id="PIRSR036497-1"/>
    </source>
</evidence>
<evidence type="ECO:0000259" key="17">
    <source>
        <dbReference type="Pfam" id="PF03447"/>
    </source>
</evidence>
<feature type="binding site" evidence="13">
    <location>
        <position position="121"/>
    </location>
    <ligand>
        <name>NADPH</name>
        <dbReference type="ChEBI" id="CHEBI:57783"/>
    </ligand>
</feature>
<evidence type="ECO:0000256" key="5">
    <source>
        <dbReference type="ARBA" id="ARBA00013376"/>
    </source>
</evidence>
<protein>
    <recommendedName>
        <fullName evidence="5 14">Homoserine dehydrogenase</fullName>
        <ecNumber evidence="4 14">1.1.1.3</ecNumber>
    </recommendedName>
</protein>
<evidence type="ECO:0000313" key="18">
    <source>
        <dbReference type="EMBL" id="PZW36362.1"/>
    </source>
</evidence>
<feature type="binding site" evidence="13">
    <location>
        <position position="205"/>
    </location>
    <ligand>
        <name>L-homoserine</name>
        <dbReference type="ChEBI" id="CHEBI:57476"/>
    </ligand>
</feature>
<dbReference type="AlphaFoldDB" id="A0A326UCM1"/>
<evidence type="ECO:0000256" key="10">
    <source>
        <dbReference type="ARBA" id="ARBA00023167"/>
    </source>
</evidence>
<dbReference type="GO" id="GO:0009086">
    <property type="term" value="P:methionine biosynthetic process"/>
    <property type="evidence" value="ECO:0007669"/>
    <property type="project" value="UniProtKB-KW"/>
</dbReference>
<dbReference type="GO" id="GO:0009088">
    <property type="term" value="P:threonine biosynthetic process"/>
    <property type="evidence" value="ECO:0007669"/>
    <property type="project" value="UniProtKB-UniPathway"/>
</dbReference>
<evidence type="ECO:0000256" key="14">
    <source>
        <dbReference type="RuleBase" id="RU000579"/>
    </source>
</evidence>
<evidence type="ECO:0000256" key="15">
    <source>
        <dbReference type="RuleBase" id="RU004171"/>
    </source>
</evidence>
<dbReference type="PIRSF" id="PIRSF036497">
    <property type="entry name" value="HDH_short"/>
    <property type="match status" value="1"/>
</dbReference>
<comment type="catalytic activity">
    <reaction evidence="11">
        <text>L-homoserine + NADP(+) = L-aspartate 4-semialdehyde + NADPH + H(+)</text>
        <dbReference type="Rhea" id="RHEA:15761"/>
        <dbReference type="ChEBI" id="CHEBI:15378"/>
        <dbReference type="ChEBI" id="CHEBI:57476"/>
        <dbReference type="ChEBI" id="CHEBI:57783"/>
        <dbReference type="ChEBI" id="CHEBI:58349"/>
        <dbReference type="ChEBI" id="CHEBI:537519"/>
        <dbReference type="EC" id="1.1.1.3"/>
    </reaction>
    <physiologicalReaction direction="right-to-left" evidence="11">
        <dbReference type="Rhea" id="RHEA:15763"/>
    </physiologicalReaction>
</comment>
<keyword evidence="19" id="KW-1185">Reference proteome</keyword>
<dbReference type="InterPro" id="IPR001342">
    <property type="entry name" value="HDH_cat"/>
</dbReference>
<dbReference type="UniPathway" id="UPA00050">
    <property type="reaction ID" value="UER00063"/>
</dbReference>
<dbReference type="PANTHER" id="PTHR43331">
    <property type="entry name" value="HOMOSERINE DEHYDROGENASE"/>
    <property type="match status" value="1"/>
</dbReference>
<evidence type="ECO:0000256" key="3">
    <source>
        <dbReference type="ARBA" id="ARBA00006753"/>
    </source>
</evidence>
<dbReference type="Gene3D" id="3.40.50.720">
    <property type="entry name" value="NAD(P)-binding Rossmann-like Domain"/>
    <property type="match status" value="1"/>
</dbReference>